<dbReference type="Proteomes" id="UP001519460">
    <property type="component" value="Unassembled WGS sequence"/>
</dbReference>
<dbReference type="AlphaFoldDB" id="A0ABD0JTJ5"/>
<feature type="region of interest" description="Disordered" evidence="1">
    <location>
        <begin position="50"/>
        <end position="75"/>
    </location>
</feature>
<evidence type="ECO:0000313" key="3">
    <source>
        <dbReference type="Proteomes" id="UP001519460"/>
    </source>
</evidence>
<keyword evidence="3" id="KW-1185">Reference proteome</keyword>
<name>A0ABD0JTJ5_9CAEN</name>
<organism evidence="2 3">
    <name type="scientific">Batillaria attramentaria</name>
    <dbReference type="NCBI Taxonomy" id="370345"/>
    <lineage>
        <taxon>Eukaryota</taxon>
        <taxon>Metazoa</taxon>
        <taxon>Spiralia</taxon>
        <taxon>Lophotrochozoa</taxon>
        <taxon>Mollusca</taxon>
        <taxon>Gastropoda</taxon>
        <taxon>Caenogastropoda</taxon>
        <taxon>Sorbeoconcha</taxon>
        <taxon>Cerithioidea</taxon>
        <taxon>Batillariidae</taxon>
        <taxon>Batillaria</taxon>
    </lineage>
</organism>
<protein>
    <submittedName>
        <fullName evidence="2">Uncharacterized protein</fullName>
    </submittedName>
</protein>
<evidence type="ECO:0000313" key="2">
    <source>
        <dbReference type="EMBL" id="KAK7477947.1"/>
    </source>
</evidence>
<proteinExistence type="predicted"/>
<dbReference type="EMBL" id="JACVVK020000337">
    <property type="protein sequence ID" value="KAK7477947.1"/>
    <property type="molecule type" value="Genomic_DNA"/>
</dbReference>
<reference evidence="2 3" key="1">
    <citation type="journal article" date="2023" name="Sci. Data">
        <title>Genome assembly of the Korean intertidal mud-creeper Batillaria attramentaria.</title>
        <authorList>
            <person name="Patra A.K."/>
            <person name="Ho P.T."/>
            <person name="Jun S."/>
            <person name="Lee S.J."/>
            <person name="Kim Y."/>
            <person name="Won Y.J."/>
        </authorList>
    </citation>
    <scope>NUCLEOTIDE SEQUENCE [LARGE SCALE GENOMIC DNA]</scope>
    <source>
        <strain evidence="2">Wonlab-2016</strain>
    </source>
</reference>
<evidence type="ECO:0000256" key="1">
    <source>
        <dbReference type="SAM" id="MobiDB-lite"/>
    </source>
</evidence>
<feature type="compositionally biased region" description="Basic and acidic residues" evidence="1">
    <location>
        <begin position="63"/>
        <end position="73"/>
    </location>
</feature>
<feature type="compositionally biased region" description="Polar residues" evidence="1">
    <location>
        <begin position="101"/>
        <end position="117"/>
    </location>
</feature>
<accession>A0ABD0JTJ5</accession>
<sequence length="117" mass="13892">MGWKGQGYGGMYRERIILVQTRLYVHRRDTQYSQKKRLYDIHRRDTQYSQKKRLLCTQTGRQNTDKTNKEGRVTAKKSPRLGQMKTLNQKAVIVCHRGDKFQQQTRPNQQRIGHTVS</sequence>
<gene>
    <name evidence="2" type="ORF">BaRGS_00030776</name>
</gene>
<comment type="caution">
    <text evidence="2">The sequence shown here is derived from an EMBL/GenBank/DDBJ whole genome shotgun (WGS) entry which is preliminary data.</text>
</comment>
<feature type="region of interest" description="Disordered" evidence="1">
    <location>
        <begin position="98"/>
        <end position="117"/>
    </location>
</feature>